<gene>
    <name evidence="2" type="ORF">C7H61_06945</name>
</gene>
<evidence type="ECO:0008006" key="4">
    <source>
        <dbReference type="Google" id="ProtNLM"/>
    </source>
</evidence>
<evidence type="ECO:0000313" key="3">
    <source>
        <dbReference type="Proteomes" id="UP000238430"/>
    </source>
</evidence>
<evidence type="ECO:0000256" key="1">
    <source>
        <dbReference type="SAM" id="SignalP"/>
    </source>
</evidence>
<proteinExistence type="predicted"/>
<protein>
    <recommendedName>
        <fullName evidence="4">Cell wall anchor protein</fullName>
    </recommendedName>
</protein>
<feature type="signal peptide" evidence="1">
    <location>
        <begin position="1"/>
        <end position="19"/>
    </location>
</feature>
<sequence length="478" mass="51676">MRKKLLFFIFLLTSFFNYAQVGINTSSPDPSSVLDIVSTTSGMLAPRMTTVQRNAIASPANGLLVYDTDLGLFYFYDNSSWKPLSSSQRNNYKLIKSEADLAAELVAGSGTTYLLDSNTYYEINGLITLSYPIELNNAYVAGEDTNNDILLRTTGNIFEGDTGGSVRNLTLQATAGSVFNLSEITNTQNLILRDAFIVNSASVGSISGFNLVFFSIVQYVGNTTGIIFTNINQLLLNSEGWDGSNSGTYQTFVGNFEVIAKQGGFSEVVGATAAIDVLGITSLTGGGTLRTVDFFGGGNYINGPGTYTNYNFNTDWDVDCAGIPVEKDAVAAGNFYYNDVNPSPTGFTQTINNNTEVEIQGTGLFLTTNLFRFAASGGNNRLTYEGLKNRQFQINASLSIRVTGTSGDFYAFYIAKNGGILTESRAIVYVDNSSTIQNIALNENIDLSTNDYIELFVQRLTGSGNDNLVVFAENLSIN</sequence>
<evidence type="ECO:0000313" key="2">
    <source>
        <dbReference type="EMBL" id="PSG90986.1"/>
    </source>
</evidence>
<dbReference type="EMBL" id="PXOT01000022">
    <property type="protein sequence ID" value="PSG90986.1"/>
    <property type="molecule type" value="Genomic_DNA"/>
</dbReference>
<organism evidence="2 3">
    <name type="scientific">Mesoflavibacter zeaxanthinifaciens subsp. sabulilitoris</name>
    <dbReference type="NCBI Taxonomy" id="1520893"/>
    <lineage>
        <taxon>Bacteria</taxon>
        <taxon>Pseudomonadati</taxon>
        <taxon>Bacteroidota</taxon>
        <taxon>Flavobacteriia</taxon>
        <taxon>Flavobacteriales</taxon>
        <taxon>Flavobacteriaceae</taxon>
        <taxon>Mesoflavibacter</taxon>
    </lineage>
</organism>
<reference evidence="2 3" key="1">
    <citation type="submission" date="2018-03" db="EMBL/GenBank/DDBJ databases">
        <title>Mesoflavibacter sp. HG37 and Mesoflavibacter sp. HG96 sp.nov., two marine bacteria isolated from seawater of Western Pacific Ocean.</title>
        <authorList>
            <person name="Cheng H."/>
            <person name="Wu Y.-H."/>
            <person name="Guo L.-L."/>
            <person name="Xu X.-W."/>
        </authorList>
    </citation>
    <scope>NUCLEOTIDE SEQUENCE [LARGE SCALE GENOMIC DNA]</scope>
    <source>
        <strain evidence="2 3">KCTC 42117</strain>
    </source>
</reference>
<keyword evidence="1" id="KW-0732">Signal</keyword>
<dbReference type="AlphaFoldDB" id="A0A2T1NF17"/>
<dbReference type="OrthoDB" id="581140at2"/>
<dbReference type="RefSeq" id="WP_106678377.1">
    <property type="nucleotide sequence ID" value="NZ_JACHWV010000007.1"/>
</dbReference>
<accession>A0A2T1NF17</accession>
<feature type="chain" id="PRO_5015569150" description="Cell wall anchor protein" evidence="1">
    <location>
        <begin position="20"/>
        <end position="478"/>
    </location>
</feature>
<dbReference type="Proteomes" id="UP000238430">
    <property type="component" value="Unassembled WGS sequence"/>
</dbReference>
<name>A0A2T1NF17_9FLAO</name>
<comment type="caution">
    <text evidence="2">The sequence shown here is derived from an EMBL/GenBank/DDBJ whole genome shotgun (WGS) entry which is preliminary data.</text>
</comment>
<keyword evidence="3" id="KW-1185">Reference proteome</keyword>